<dbReference type="GO" id="GO:0005886">
    <property type="term" value="C:plasma membrane"/>
    <property type="evidence" value="ECO:0007669"/>
    <property type="project" value="UniProtKB-SubCell"/>
</dbReference>
<evidence type="ECO:0000256" key="2">
    <source>
        <dbReference type="ARBA" id="ARBA00022448"/>
    </source>
</evidence>
<reference evidence="9" key="1">
    <citation type="journal article" date="2021" name="Gut Microbes">
        <title>A synthetic consortium of 100 gut commensals modulates the composition and function in a colon model of the microbiome of elderly subjects.</title>
        <authorList>
            <person name="Perez M."/>
            <person name="Ntemiri A."/>
            <person name="Tan H."/>
            <person name="Harris H.M.B."/>
            <person name="Roager H.M."/>
            <person name="Ribiere C."/>
            <person name="O'Toole P.W."/>
        </authorList>
    </citation>
    <scope>NUCLEOTIDE SEQUENCE</scope>
    <source>
        <strain evidence="9">MCC335</strain>
    </source>
</reference>
<feature type="transmembrane region" description="Helical" evidence="7">
    <location>
        <begin position="16"/>
        <end position="35"/>
    </location>
</feature>
<keyword evidence="6 7" id="KW-0472">Membrane</keyword>
<dbReference type="PROSITE" id="PS50928">
    <property type="entry name" value="ABC_TM1"/>
    <property type="match status" value="1"/>
</dbReference>
<evidence type="ECO:0000256" key="3">
    <source>
        <dbReference type="ARBA" id="ARBA00022475"/>
    </source>
</evidence>
<dbReference type="InterPro" id="IPR000515">
    <property type="entry name" value="MetI-like"/>
</dbReference>
<feature type="transmembrane region" description="Helical" evidence="7">
    <location>
        <begin position="77"/>
        <end position="98"/>
    </location>
</feature>
<keyword evidence="3" id="KW-1003">Cell membrane</keyword>
<name>A0AA41FBD3_9FIRM</name>
<gene>
    <name evidence="9" type="ORF">GPL26_03545</name>
</gene>
<evidence type="ECO:0000256" key="4">
    <source>
        <dbReference type="ARBA" id="ARBA00022692"/>
    </source>
</evidence>
<dbReference type="Gene3D" id="1.10.3720.10">
    <property type="entry name" value="MetI-like"/>
    <property type="match status" value="1"/>
</dbReference>
<dbReference type="InterPro" id="IPR051393">
    <property type="entry name" value="ABC_transporter_permease"/>
</dbReference>
<feature type="transmembrane region" description="Helical" evidence="7">
    <location>
        <begin position="110"/>
        <end position="130"/>
    </location>
</feature>
<keyword evidence="2 7" id="KW-0813">Transport</keyword>
<evidence type="ECO:0000256" key="7">
    <source>
        <dbReference type="RuleBase" id="RU363032"/>
    </source>
</evidence>
<dbReference type="InterPro" id="IPR035906">
    <property type="entry name" value="MetI-like_sf"/>
</dbReference>
<comment type="similarity">
    <text evidence="7">Belongs to the binding-protein-dependent transport system permease family.</text>
</comment>
<feature type="domain" description="ABC transmembrane type-1" evidence="8">
    <location>
        <begin position="73"/>
        <end position="277"/>
    </location>
</feature>
<dbReference type="SUPFAM" id="SSF161098">
    <property type="entry name" value="MetI-like"/>
    <property type="match status" value="1"/>
</dbReference>
<accession>A0AA41FBD3</accession>
<protein>
    <submittedName>
        <fullName evidence="9">ABC transporter permease subunit</fullName>
    </submittedName>
</protein>
<organism evidence="9 10">
    <name type="scientific">Enterocloster citroniae</name>
    <dbReference type="NCBI Taxonomy" id="358743"/>
    <lineage>
        <taxon>Bacteria</taxon>
        <taxon>Bacillati</taxon>
        <taxon>Bacillota</taxon>
        <taxon>Clostridia</taxon>
        <taxon>Lachnospirales</taxon>
        <taxon>Lachnospiraceae</taxon>
        <taxon>Enterocloster</taxon>
    </lineage>
</organism>
<evidence type="ECO:0000256" key="6">
    <source>
        <dbReference type="ARBA" id="ARBA00023136"/>
    </source>
</evidence>
<sequence length="288" mass="32279">MEGKMNHKMKKRLQEFTFILPALIMFTIFVAYPFLQGFPISFTKWDGMSPGKTFVGISNYLRIFKDVNVINATKNTLVFTAVTMIFSNLLGLLFALMISKVSKLNNVLRTCIFVPYCLSLVLSSYIWRYVYSDVFYDIFGIPSPLGSTTWVMLGLAVISVWRDAGYCMVVYIAAIQGVSIDYYEAAELEGATVWQKFKDITFPMIAPAVTTNFTLLLAWGMKVFDYPMAATAGGPGRASETVAMLIYNNLFTYFRAGYGQAIAVVFTIAIFAISTIVSRSLRAREVEV</sequence>
<evidence type="ECO:0000256" key="1">
    <source>
        <dbReference type="ARBA" id="ARBA00004651"/>
    </source>
</evidence>
<dbReference type="EMBL" id="WQPS01000004">
    <property type="protein sequence ID" value="MBT9808716.1"/>
    <property type="molecule type" value="Genomic_DNA"/>
</dbReference>
<keyword evidence="4 7" id="KW-0812">Transmembrane</keyword>
<feature type="transmembrane region" description="Helical" evidence="7">
    <location>
        <begin position="200"/>
        <end position="221"/>
    </location>
</feature>
<comment type="caution">
    <text evidence="9">The sequence shown here is derived from an EMBL/GenBank/DDBJ whole genome shotgun (WGS) entry which is preliminary data.</text>
</comment>
<dbReference type="CDD" id="cd06261">
    <property type="entry name" value="TM_PBP2"/>
    <property type="match status" value="1"/>
</dbReference>
<proteinExistence type="inferred from homology"/>
<evidence type="ECO:0000256" key="5">
    <source>
        <dbReference type="ARBA" id="ARBA00022989"/>
    </source>
</evidence>
<evidence type="ECO:0000313" key="9">
    <source>
        <dbReference type="EMBL" id="MBT9808716.1"/>
    </source>
</evidence>
<evidence type="ECO:0000313" key="10">
    <source>
        <dbReference type="Proteomes" id="UP000708338"/>
    </source>
</evidence>
<dbReference type="GO" id="GO:0055085">
    <property type="term" value="P:transmembrane transport"/>
    <property type="evidence" value="ECO:0007669"/>
    <property type="project" value="InterPro"/>
</dbReference>
<dbReference type="AlphaFoldDB" id="A0AA41FBD3"/>
<feature type="transmembrane region" description="Helical" evidence="7">
    <location>
        <begin position="257"/>
        <end position="277"/>
    </location>
</feature>
<dbReference type="PANTHER" id="PTHR30193:SF37">
    <property type="entry name" value="INNER MEMBRANE ABC TRANSPORTER PERMEASE PROTEIN YCJO"/>
    <property type="match status" value="1"/>
</dbReference>
<dbReference type="Pfam" id="PF00528">
    <property type="entry name" value="BPD_transp_1"/>
    <property type="match status" value="1"/>
</dbReference>
<dbReference type="Proteomes" id="UP000708338">
    <property type="component" value="Unassembled WGS sequence"/>
</dbReference>
<evidence type="ECO:0000259" key="8">
    <source>
        <dbReference type="PROSITE" id="PS50928"/>
    </source>
</evidence>
<keyword evidence="5 7" id="KW-1133">Transmembrane helix</keyword>
<dbReference type="PANTHER" id="PTHR30193">
    <property type="entry name" value="ABC TRANSPORTER PERMEASE PROTEIN"/>
    <property type="match status" value="1"/>
</dbReference>
<comment type="subcellular location">
    <subcellularLocation>
        <location evidence="1 7">Cell membrane</location>
        <topology evidence="1 7">Multi-pass membrane protein</topology>
    </subcellularLocation>
</comment>